<feature type="region of interest" description="Disordered" evidence="1">
    <location>
        <begin position="1"/>
        <end position="34"/>
    </location>
</feature>
<dbReference type="EMBL" id="SNYA01000004">
    <property type="protein sequence ID" value="TDP92408.1"/>
    <property type="molecule type" value="Genomic_DNA"/>
</dbReference>
<reference evidence="2 3" key="1">
    <citation type="submission" date="2019-03" db="EMBL/GenBank/DDBJ databases">
        <title>Genomic analyses of the natural microbiome of Caenorhabditis elegans.</title>
        <authorList>
            <person name="Samuel B."/>
        </authorList>
    </citation>
    <scope>NUCLEOTIDE SEQUENCE [LARGE SCALE GENOMIC DNA]</scope>
    <source>
        <strain evidence="2 3">JUb18</strain>
    </source>
</reference>
<evidence type="ECO:0000256" key="1">
    <source>
        <dbReference type="SAM" id="MobiDB-lite"/>
    </source>
</evidence>
<gene>
    <name evidence="2" type="ORF">EDF62_1615</name>
</gene>
<keyword evidence="3" id="KW-1185">Reference proteome</keyword>
<protein>
    <submittedName>
        <fullName evidence="2">Uncharacterized protein</fullName>
    </submittedName>
</protein>
<feature type="compositionally biased region" description="Polar residues" evidence="1">
    <location>
        <begin position="1"/>
        <end position="10"/>
    </location>
</feature>
<organism evidence="2 3">
    <name type="scientific">Leucobacter luti</name>
    <dbReference type="NCBI Taxonomy" id="340320"/>
    <lineage>
        <taxon>Bacteria</taxon>
        <taxon>Bacillati</taxon>
        <taxon>Actinomycetota</taxon>
        <taxon>Actinomycetes</taxon>
        <taxon>Micrococcales</taxon>
        <taxon>Microbacteriaceae</taxon>
        <taxon>Leucobacter</taxon>
    </lineage>
</organism>
<name>A0A4V3CY18_9MICO</name>
<proteinExistence type="predicted"/>
<comment type="caution">
    <text evidence="2">The sequence shown here is derived from an EMBL/GenBank/DDBJ whole genome shotgun (WGS) entry which is preliminary data.</text>
</comment>
<dbReference type="Proteomes" id="UP000295601">
    <property type="component" value="Unassembled WGS sequence"/>
</dbReference>
<sequence>MSKTGITSEQPRSEATGRFQSYRRPEPAGVRQNEGMASFSFPPIFETADEHLAFYMQVPVGERILSNARFAYADMMQSDWSEWSDLRDAEHNLSIAQSEKYRNEHRALEKELGPAWRSKKLERDREEWVAAQGDRDLELLSEETEMIVRAAQARRKSGYLTDADMEKVDNTQIVISGQGSTERTMTVKQIAELYQTSRWINDAVMDTDLRVARAMERLAAR</sequence>
<evidence type="ECO:0000313" key="3">
    <source>
        <dbReference type="Proteomes" id="UP000295601"/>
    </source>
</evidence>
<accession>A0A4V3CY18</accession>
<evidence type="ECO:0000313" key="2">
    <source>
        <dbReference type="EMBL" id="TDP92408.1"/>
    </source>
</evidence>
<dbReference type="AlphaFoldDB" id="A0A4V3CY18"/>